<sequence length="81" mass="8920">MFSYDADYVSQFRAYSIEPAMPLVAGPQAVGGALPRAFADAAPDRWGRNLIARRFRAERLAEGLPLRQLATPGDGWGTRVR</sequence>
<organism evidence="2 3">
    <name type="scientific">Subtercola lobariae</name>
    <dbReference type="NCBI Taxonomy" id="1588641"/>
    <lineage>
        <taxon>Bacteria</taxon>
        <taxon>Bacillati</taxon>
        <taxon>Actinomycetota</taxon>
        <taxon>Actinomycetes</taxon>
        <taxon>Micrococcales</taxon>
        <taxon>Microbacteriaceae</taxon>
        <taxon>Subtercola</taxon>
    </lineage>
</organism>
<dbReference type="Proteomes" id="UP000598775">
    <property type="component" value="Unassembled WGS sequence"/>
</dbReference>
<gene>
    <name evidence="2" type="ORF">GCM10011399_29800</name>
</gene>
<reference evidence="2 3" key="1">
    <citation type="journal article" date="2014" name="Int. J. Syst. Evol. Microbiol.">
        <title>Complete genome sequence of Corynebacterium casei LMG S-19264T (=DSM 44701T), isolated from a smear-ripened cheese.</title>
        <authorList>
            <consortium name="US DOE Joint Genome Institute (JGI-PGF)"/>
            <person name="Walter F."/>
            <person name="Albersmeier A."/>
            <person name="Kalinowski J."/>
            <person name="Ruckert C."/>
        </authorList>
    </citation>
    <scope>NUCLEOTIDE SEQUENCE [LARGE SCALE GENOMIC DNA]</scope>
    <source>
        <strain evidence="2 3">CGMCC 1.12976</strain>
    </source>
</reference>
<feature type="domain" description="HipA N-terminal subdomain 1" evidence="1">
    <location>
        <begin position="1"/>
        <end position="69"/>
    </location>
</feature>
<dbReference type="Pfam" id="PF13657">
    <property type="entry name" value="Couple_hipA"/>
    <property type="match status" value="1"/>
</dbReference>
<evidence type="ECO:0000313" key="3">
    <source>
        <dbReference type="Proteomes" id="UP000598775"/>
    </source>
</evidence>
<accession>A0A917BD28</accession>
<dbReference type="InterPro" id="IPR017508">
    <property type="entry name" value="HipA_N1"/>
</dbReference>
<dbReference type="AlphaFoldDB" id="A0A917BD28"/>
<name>A0A917BD28_9MICO</name>
<keyword evidence="3" id="KW-1185">Reference proteome</keyword>
<protein>
    <recommendedName>
        <fullName evidence="1">HipA N-terminal subdomain 1 domain-containing protein</fullName>
    </recommendedName>
</protein>
<dbReference type="EMBL" id="BMGP01000005">
    <property type="protein sequence ID" value="GGF34714.1"/>
    <property type="molecule type" value="Genomic_DNA"/>
</dbReference>
<evidence type="ECO:0000313" key="2">
    <source>
        <dbReference type="EMBL" id="GGF34714.1"/>
    </source>
</evidence>
<evidence type="ECO:0000259" key="1">
    <source>
        <dbReference type="Pfam" id="PF13657"/>
    </source>
</evidence>
<comment type="caution">
    <text evidence="2">The sequence shown here is derived from an EMBL/GenBank/DDBJ whole genome shotgun (WGS) entry which is preliminary data.</text>
</comment>
<proteinExistence type="predicted"/>